<dbReference type="Proteomes" id="UP000477311">
    <property type="component" value="Unassembled WGS sequence"/>
</dbReference>
<evidence type="ECO:0000256" key="5">
    <source>
        <dbReference type="ARBA" id="ARBA00023150"/>
    </source>
</evidence>
<dbReference type="EC" id="2.8.1.12" evidence="3"/>
<sequence length="150" mass="16487">MEIHVLLTADRLEDQPVPDFCNPGTGAWVEFRGLVRDLEQDRPIAALEYEAYEPMACSEIRRILSELQAGYPCQAVQVLHRVGLIPVGEAAIIVRIAAAHRREAFALLAAFMDRLKEDVPIWKRRGWTADELQAAGRPPGTGLSGGTSGP</sequence>
<comment type="pathway">
    <text evidence="1">Cofactor biosynthesis; molybdopterin biosynthesis.</text>
</comment>
<proteinExistence type="inferred from homology"/>
<comment type="caution">
    <text evidence="12">The sequence shown here is derived from an EMBL/GenBank/DDBJ whole genome shotgun (WGS) entry which is preliminary data.</text>
</comment>
<dbReference type="CDD" id="cd00756">
    <property type="entry name" value="MoaE"/>
    <property type="match status" value="1"/>
</dbReference>
<dbReference type="InterPro" id="IPR003448">
    <property type="entry name" value="Mopterin_biosynth_MoaE"/>
</dbReference>
<gene>
    <name evidence="12" type="ORF">G4L39_09595</name>
</gene>
<dbReference type="InterPro" id="IPR036563">
    <property type="entry name" value="MoaE_sf"/>
</dbReference>
<dbReference type="EMBL" id="JAAKYA010000064">
    <property type="protein sequence ID" value="NGO39646.1"/>
    <property type="molecule type" value="Genomic_DNA"/>
</dbReference>
<comment type="subunit">
    <text evidence="6">Heterotetramer of 2 MoaD subunits and 2 MoaE subunits. Also stable as homodimer. The enzyme changes between these two forms during catalysis.</text>
</comment>
<dbReference type="RefSeq" id="WP_165107799.1">
    <property type="nucleotide sequence ID" value="NZ_JAAKYA010000064.1"/>
</dbReference>
<protein>
    <recommendedName>
        <fullName evidence="4">Molybdopterin synthase catalytic subunit</fullName>
        <ecNumber evidence="3">2.8.1.12</ecNumber>
    </recommendedName>
    <alternativeName>
        <fullName evidence="9">MPT synthase subunit 2</fullName>
    </alternativeName>
    <alternativeName>
        <fullName evidence="7">Molybdenum cofactor biosynthesis protein E</fullName>
    </alternativeName>
    <alternativeName>
        <fullName evidence="8">Molybdopterin-converting factor large subunit</fullName>
    </alternativeName>
    <alternativeName>
        <fullName evidence="10">Molybdopterin-converting factor subunit 2</fullName>
    </alternativeName>
</protein>
<dbReference type="Pfam" id="PF02391">
    <property type="entry name" value="MoaE"/>
    <property type="match status" value="1"/>
</dbReference>
<dbReference type="GO" id="GO:0030366">
    <property type="term" value="F:molybdopterin synthase activity"/>
    <property type="evidence" value="ECO:0007669"/>
    <property type="project" value="UniProtKB-EC"/>
</dbReference>
<dbReference type="GO" id="GO:0006777">
    <property type="term" value="P:Mo-molybdopterin cofactor biosynthetic process"/>
    <property type="evidence" value="ECO:0007669"/>
    <property type="project" value="UniProtKB-KW"/>
</dbReference>
<evidence type="ECO:0000313" key="13">
    <source>
        <dbReference type="Proteomes" id="UP000477311"/>
    </source>
</evidence>
<evidence type="ECO:0000256" key="9">
    <source>
        <dbReference type="ARBA" id="ARBA00030781"/>
    </source>
</evidence>
<evidence type="ECO:0000256" key="2">
    <source>
        <dbReference type="ARBA" id="ARBA00005426"/>
    </source>
</evidence>
<comment type="similarity">
    <text evidence="2">Belongs to the MoaE family.</text>
</comment>
<keyword evidence="13" id="KW-1185">Reference proteome</keyword>
<organism evidence="12 13">
    <name type="scientific">Limisphaera ngatamarikiensis</name>
    <dbReference type="NCBI Taxonomy" id="1324935"/>
    <lineage>
        <taxon>Bacteria</taxon>
        <taxon>Pseudomonadati</taxon>
        <taxon>Verrucomicrobiota</taxon>
        <taxon>Verrucomicrobiia</taxon>
        <taxon>Limisphaerales</taxon>
        <taxon>Limisphaeraceae</taxon>
        <taxon>Limisphaera</taxon>
    </lineage>
</organism>
<dbReference type="PANTHER" id="PTHR23404">
    <property type="entry name" value="MOLYBDOPTERIN SYNTHASE RELATED"/>
    <property type="match status" value="1"/>
</dbReference>
<evidence type="ECO:0000256" key="6">
    <source>
        <dbReference type="ARBA" id="ARBA00026066"/>
    </source>
</evidence>
<keyword evidence="5" id="KW-0501">Molybdenum cofactor biosynthesis</keyword>
<evidence type="ECO:0000313" key="12">
    <source>
        <dbReference type="EMBL" id="NGO39646.1"/>
    </source>
</evidence>
<dbReference type="AlphaFoldDB" id="A0A6M1RIV4"/>
<dbReference type="Gene3D" id="3.90.1170.40">
    <property type="entry name" value="Molybdopterin biosynthesis MoaE subunit"/>
    <property type="match status" value="1"/>
</dbReference>
<evidence type="ECO:0000256" key="4">
    <source>
        <dbReference type="ARBA" id="ARBA00013858"/>
    </source>
</evidence>
<evidence type="ECO:0000256" key="3">
    <source>
        <dbReference type="ARBA" id="ARBA00011950"/>
    </source>
</evidence>
<reference evidence="12 13" key="1">
    <citation type="submission" date="2020-02" db="EMBL/GenBank/DDBJ databases">
        <title>Draft genome sequence of Limisphaera ngatamarikiensis NGM72.4T, a thermophilic Verrucomicrobia grouped in subdivision 3.</title>
        <authorList>
            <person name="Carere C.R."/>
            <person name="Steen J."/>
            <person name="Hugenholtz P."/>
            <person name="Stott M.B."/>
        </authorList>
    </citation>
    <scope>NUCLEOTIDE SEQUENCE [LARGE SCALE GENOMIC DNA]</scope>
    <source>
        <strain evidence="12 13">NGM72.4</strain>
    </source>
</reference>
<comment type="catalytic activity">
    <reaction evidence="11">
        <text>2 [molybdopterin-synthase sulfur-carrier protein]-C-terminal-Gly-aminoethanethioate + cyclic pyranopterin phosphate + H2O = molybdopterin + 2 [molybdopterin-synthase sulfur-carrier protein]-C-terminal Gly-Gly + 2 H(+)</text>
        <dbReference type="Rhea" id="RHEA:26333"/>
        <dbReference type="Rhea" id="RHEA-COMP:12202"/>
        <dbReference type="Rhea" id="RHEA-COMP:19907"/>
        <dbReference type="ChEBI" id="CHEBI:15377"/>
        <dbReference type="ChEBI" id="CHEBI:15378"/>
        <dbReference type="ChEBI" id="CHEBI:58698"/>
        <dbReference type="ChEBI" id="CHEBI:59648"/>
        <dbReference type="ChEBI" id="CHEBI:90778"/>
        <dbReference type="ChEBI" id="CHEBI:232372"/>
        <dbReference type="EC" id="2.8.1.12"/>
    </reaction>
</comment>
<evidence type="ECO:0000256" key="11">
    <source>
        <dbReference type="ARBA" id="ARBA00049878"/>
    </source>
</evidence>
<accession>A0A6M1RIV4</accession>
<evidence type="ECO:0000256" key="10">
    <source>
        <dbReference type="ARBA" id="ARBA00032474"/>
    </source>
</evidence>
<dbReference type="SUPFAM" id="SSF54690">
    <property type="entry name" value="Molybdopterin synthase subunit MoaE"/>
    <property type="match status" value="1"/>
</dbReference>
<name>A0A6M1RIV4_9BACT</name>
<evidence type="ECO:0000256" key="1">
    <source>
        <dbReference type="ARBA" id="ARBA00005046"/>
    </source>
</evidence>
<evidence type="ECO:0000256" key="8">
    <source>
        <dbReference type="ARBA" id="ARBA00030407"/>
    </source>
</evidence>
<evidence type="ECO:0000256" key="7">
    <source>
        <dbReference type="ARBA" id="ARBA00029745"/>
    </source>
</evidence>